<dbReference type="PANTHER" id="PTHR31778:SF2">
    <property type="entry name" value="BUD SITE SELECTION PROTEIN RAX2"/>
    <property type="match status" value="1"/>
</dbReference>
<dbReference type="Gene3D" id="2.30.30.40">
    <property type="entry name" value="SH3 Domains"/>
    <property type="match status" value="1"/>
</dbReference>
<evidence type="ECO:0000256" key="2">
    <source>
        <dbReference type="PROSITE-ProRule" id="PRU00192"/>
    </source>
</evidence>
<keyword evidence="7" id="KW-1185">Reference proteome</keyword>
<dbReference type="CDD" id="cd00174">
    <property type="entry name" value="SH3"/>
    <property type="match status" value="1"/>
</dbReference>
<feature type="region of interest" description="Disordered" evidence="3">
    <location>
        <begin position="1482"/>
        <end position="1501"/>
    </location>
</feature>
<feature type="transmembrane region" description="Helical" evidence="4">
    <location>
        <begin position="1251"/>
        <end position="1275"/>
    </location>
</feature>
<dbReference type="InterPro" id="IPR048265">
    <property type="entry name" value="Rax2-like_third"/>
</dbReference>
<proteinExistence type="predicted"/>
<dbReference type="Pfam" id="PF12768">
    <property type="entry name" value="Rax2"/>
    <property type="match status" value="1"/>
</dbReference>
<keyword evidence="4" id="KW-0472">Membrane</keyword>
<evidence type="ECO:0000256" key="3">
    <source>
        <dbReference type="SAM" id="MobiDB-lite"/>
    </source>
</evidence>
<evidence type="ECO:0000256" key="4">
    <source>
        <dbReference type="SAM" id="Phobius"/>
    </source>
</evidence>
<keyword evidence="1 2" id="KW-0728">SH3 domain</keyword>
<dbReference type="Pfam" id="PF20843">
    <property type="entry name" value="Rax2_3"/>
    <property type="match status" value="1"/>
</dbReference>
<feature type="region of interest" description="Disordered" evidence="3">
    <location>
        <begin position="1292"/>
        <end position="1315"/>
    </location>
</feature>
<evidence type="ECO:0000256" key="1">
    <source>
        <dbReference type="ARBA" id="ARBA00022443"/>
    </source>
</evidence>
<protein>
    <recommendedName>
        <fullName evidence="5">SH3 domain-containing protein</fullName>
    </recommendedName>
</protein>
<dbReference type="InterPro" id="IPR024982">
    <property type="entry name" value="Rax2-like_C"/>
</dbReference>
<dbReference type="InterPro" id="IPR001452">
    <property type="entry name" value="SH3_domain"/>
</dbReference>
<keyword evidence="4" id="KW-0812">Transmembrane</keyword>
<organism evidence="6 7">
    <name type="scientific">Batrachochytrium salamandrivorans</name>
    <dbReference type="NCBI Taxonomy" id="1357716"/>
    <lineage>
        <taxon>Eukaryota</taxon>
        <taxon>Fungi</taxon>
        <taxon>Fungi incertae sedis</taxon>
        <taxon>Chytridiomycota</taxon>
        <taxon>Chytridiomycota incertae sedis</taxon>
        <taxon>Chytridiomycetes</taxon>
        <taxon>Rhizophydiales</taxon>
        <taxon>Rhizophydiales incertae sedis</taxon>
        <taxon>Batrachochytrium</taxon>
    </lineage>
</organism>
<reference evidence="6 7" key="1">
    <citation type="submission" date="2021-02" db="EMBL/GenBank/DDBJ databases">
        <title>Variation within the Batrachochytrium salamandrivorans European outbreak.</title>
        <authorList>
            <person name="Kelly M."/>
            <person name="Pasmans F."/>
            <person name="Shea T.P."/>
            <person name="Munoz J.F."/>
            <person name="Carranza S."/>
            <person name="Cuomo C.A."/>
            <person name="Martel A."/>
        </authorList>
    </citation>
    <scope>NUCLEOTIDE SEQUENCE [LARGE SCALE GENOMIC DNA]</scope>
    <source>
        <strain evidence="6 7">AMFP18/2</strain>
    </source>
</reference>
<gene>
    <name evidence="6" type="ORF">BASA50_002682</name>
</gene>
<dbReference type="InterPro" id="IPR036028">
    <property type="entry name" value="SH3-like_dom_sf"/>
</dbReference>
<dbReference type="SMART" id="SM00326">
    <property type="entry name" value="SH3"/>
    <property type="match status" value="1"/>
</dbReference>
<sequence>MGPSAYLALSNSQSQYKNTYNSQKDIHITSDSSHIFNAKTAVRSALRAPSLYIPRPHPGIITYDRDIWITFLICLLLPLYAAQITTQPQSESSSPMHLRNISWTDSGTSMTFLGNFTRLATTFSDTSQIDFTQTYKQVVLATSPAGGSVTTPLSPHNLTLSVLGSYAVSDKIVSVCRSGDIIYIGGQISGLSNNPTVSNLFAATLNNRSVTINDMQGGLSAPVSALACVGSTLVWATSNTLANLSMVGLASTADGIYSGYVAIWSRSTSTWISPPSNGLDGPVNSMKVDSKGVLYFGGSFMNTADGPSSLSPTSQAISITAGNIVAPGVVDAGLLSCLSGKNGWVMPATTGTIEFQLGASITISAVALQNLVGTTDGVKTFSMISPSVSPGKPYLLVLVDSNGKTGSACTICALPQDGLMHVFHVVGPEKTPPSNDVQITVLESYGLSTSGLATIQLFQRDIIVYANPVFNAPSCVNISTNRAVSSTTLVGPWTIPNPALPATQISVANPAIASSSFATFNPNIGTAGQFRVEILIPACMPNSSIPTTSSTISIPQSPTSDICASRGNISVSIIVPGDEKSPYTTAVNLKTSVGQRIPIGVFYLHNDSVFNISCASSTGTSIAIESFSITRLPSTTGLKYLALIETGTTDAKFSPLRADVLPDASQISALAITAKDVVFIAGKFTIAAAISNIARYTPQGTIGGINGWTSLSGGGLNGIVAAMEAYQALLFVGGDFGMTLDGQTILPRIAIYDTENNTWRAMGGGVNAPVTYISIDAVLRTIRIIGTFTLAYLSATDTTGMPVKGVLVWSIDSNMFIVAKEGVSGVLDVSVSMGSNDNLGRDVYIDAGIVTDMGSMARTGYGAAISVLGENGIDGLDTIPLGSRFSAVSWDDAHGQMFVAGRFGGSTAERLSLAVAPSSGSGFRMLGIDILDGDVYDMLYLDVLKALIVCGSFKNVRIRNTTSTVSGFFAVDTTTVSINKAISLDDPTASILPAVNVRQLKAVNLDSFVVLGDFTLPSIGCYGACIWNITEKSWTKVLSGVRGTYQAVDISPNGVLYFGGKFAVDSAMALSTTRTADVTLISLSSSEAQPQVVKTQKQEAINLLGNVTALCISPSGSIYITTANSSDNTTAMSVYNGNQVYTHPFQAGSVVTGMSPIIWKTGSSSNISTIQGVMMTGRIMIPRTSIANGSVNAPSPFVVALYDPVNDVIAPFVSAIPSSSVVTRVRSRTAFNGGAIETGNKSTAKTNSMPYWAIVLIAVAVLMATLILMWIIYIVCNRSRYVKSRARVSKPPAGDIAQKRSSCQDSIGGPHYAPPVSLSRLHDTVYSMPGGLDSRQGSNDTIVFTEMLEPDEIPTSTLARRHDGEGAITGKLGRSSRFPSSTSSIKSQSNERRGLKGGFSTTDTDISKKPDYQAFTDGSYPIVLQSTLSSDRPSRSDRYKQPYQPIPLFAPTLKLVPHRRSGSMTSNMTESMSLEHPLYSSTATTQQSQSPRARRVMSISTFEGSSSRSISLDNRRNYPNDVDISANMYAANITESGRPRRRCNTTSLSTSRSIGTPASTNASGIFGDNISSMSSVGFGIGSGGSSGGPTHDNNTSLPLQSVPLARVGSWLMRSREIVVARDSYRAQDSTELTLHTGDRIEILDSTDPFWWTGRLGSRREEVGLFPASLTTRDLS</sequence>
<dbReference type="EMBL" id="JAFCIX010000055">
    <property type="protein sequence ID" value="KAH6599908.1"/>
    <property type="molecule type" value="Genomic_DNA"/>
</dbReference>
<evidence type="ECO:0000313" key="7">
    <source>
        <dbReference type="Proteomes" id="UP001648503"/>
    </source>
</evidence>
<accession>A0ABQ8FKK6</accession>
<feature type="region of interest" description="Disordered" evidence="3">
    <location>
        <begin position="1362"/>
        <end position="1412"/>
    </location>
</feature>
<dbReference type="PANTHER" id="PTHR31778">
    <property type="entry name" value="BUD SITE SELECTION PROTEIN RAX2"/>
    <property type="match status" value="1"/>
</dbReference>
<dbReference type="SUPFAM" id="SSF63829">
    <property type="entry name" value="Calcium-dependent phosphotriesterase"/>
    <property type="match status" value="1"/>
</dbReference>
<dbReference type="PROSITE" id="PS50002">
    <property type="entry name" value="SH3"/>
    <property type="match status" value="1"/>
</dbReference>
<comment type="caution">
    <text evidence="6">The sequence shown here is derived from an EMBL/GenBank/DDBJ whole genome shotgun (WGS) entry which is preliminary data.</text>
</comment>
<keyword evidence="4" id="KW-1133">Transmembrane helix</keyword>
<feature type="domain" description="SH3" evidence="5">
    <location>
        <begin position="1613"/>
        <end position="1675"/>
    </location>
</feature>
<dbReference type="Pfam" id="PF00018">
    <property type="entry name" value="SH3_1"/>
    <property type="match status" value="1"/>
</dbReference>
<feature type="region of interest" description="Disordered" evidence="3">
    <location>
        <begin position="1536"/>
        <end position="1560"/>
    </location>
</feature>
<dbReference type="SUPFAM" id="SSF50044">
    <property type="entry name" value="SH3-domain"/>
    <property type="match status" value="1"/>
</dbReference>
<dbReference type="Proteomes" id="UP001648503">
    <property type="component" value="Unassembled WGS sequence"/>
</dbReference>
<feature type="compositionally biased region" description="Low complexity" evidence="3">
    <location>
        <begin position="1375"/>
        <end position="1387"/>
    </location>
</feature>
<name>A0ABQ8FKK6_9FUNG</name>
<evidence type="ECO:0000259" key="5">
    <source>
        <dbReference type="PROSITE" id="PS50002"/>
    </source>
</evidence>
<evidence type="ECO:0000313" key="6">
    <source>
        <dbReference type="EMBL" id="KAH6599908.1"/>
    </source>
</evidence>
<feature type="compositionally biased region" description="Polar residues" evidence="3">
    <location>
        <begin position="1544"/>
        <end position="1560"/>
    </location>
</feature>